<accession>A0A5C5FJP8</accession>
<name>A0A5C5FJP8_9BASI</name>
<dbReference type="EMBL" id="SOZI01000266">
    <property type="protein sequence ID" value="TNY17017.1"/>
    <property type="molecule type" value="Genomic_DNA"/>
</dbReference>
<evidence type="ECO:0000256" key="12">
    <source>
        <dbReference type="ARBA" id="ARBA00023242"/>
    </source>
</evidence>
<evidence type="ECO:0000256" key="13">
    <source>
        <dbReference type="ARBA" id="ARBA00023328"/>
    </source>
</evidence>
<keyword evidence="17" id="KW-1185">Reference proteome</keyword>
<keyword evidence="9" id="KW-0159">Chromosome partition</keyword>
<evidence type="ECO:0000256" key="10">
    <source>
        <dbReference type="ARBA" id="ARBA00022838"/>
    </source>
</evidence>
<feature type="region of interest" description="Disordered" evidence="15">
    <location>
        <begin position="1"/>
        <end position="45"/>
    </location>
</feature>
<reference evidence="16 17" key="1">
    <citation type="submission" date="2019-03" db="EMBL/GenBank/DDBJ databases">
        <title>Rhodosporidium diobovatum UCD-FST 08-225 genome sequencing, assembly, and annotation.</title>
        <authorList>
            <person name="Fakankun I.U."/>
            <person name="Fristensky B."/>
            <person name="Levin D.B."/>
        </authorList>
    </citation>
    <scope>NUCLEOTIDE SEQUENCE [LARGE SCALE GENOMIC DNA]</scope>
    <source>
        <strain evidence="16 17">UCD-FST 08-225</strain>
    </source>
</reference>
<keyword evidence="10" id="KW-0995">Kinetochore</keyword>
<feature type="compositionally biased region" description="Low complexity" evidence="15">
    <location>
        <begin position="181"/>
        <end position="193"/>
    </location>
</feature>
<sequence length="329" mass="34803">MTSRSRASSLSRSQRPTTPLRRLSSTSLRAHSLSHSASRNSASTAEHPLAHLSVELTDLANAVSDLTANCDDLSRVHHRLEGVNDAFAAWLVGLRANGYTVDFLEAPTKLNFDLAAERAQLHAQTLLAQQQQHALEQQHHYADETLQSPSATRGYEPHAHSETTFVTNDDDSFTADAPAPAARSSSSAAAAARGRGGGGGGARGGASGIARGRGGAAAGGTRGGRAGGMTKRRKDEMAAFADPIMPLLPIALRENRRAECEKVLWALRERPAGVVMADLTAALATVGPSSVPQVRINEVLLALVRAKVAIKQLAKGVTTYRLDPNKYPS</sequence>
<comment type="subcellular location">
    <subcellularLocation>
        <location evidence="3">Chromosome</location>
        <location evidence="3">Centromere</location>
        <location evidence="3">Kinetochore</location>
    </subcellularLocation>
    <subcellularLocation>
        <location evidence="2">Cytoplasm</location>
        <location evidence="2">Cytoskeleton</location>
        <location evidence="2">Spindle</location>
    </subcellularLocation>
    <subcellularLocation>
        <location evidence="1">Nucleus</location>
    </subcellularLocation>
</comment>
<feature type="compositionally biased region" description="Gly residues" evidence="15">
    <location>
        <begin position="194"/>
        <end position="227"/>
    </location>
</feature>
<evidence type="ECO:0000256" key="9">
    <source>
        <dbReference type="ARBA" id="ARBA00022829"/>
    </source>
</evidence>
<evidence type="ECO:0000256" key="4">
    <source>
        <dbReference type="ARBA" id="ARBA00010073"/>
    </source>
</evidence>
<dbReference type="GO" id="GO:0042729">
    <property type="term" value="C:DASH complex"/>
    <property type="evidence" value="ECO:0007669"/>
    <property type="project" value="InterPro"/>
</dbReference>
<comment type="caution">
    <text evidence="16">The sequence shown here is derived from an EMBL/GenBank/DDBJ whole genome shotgun (WGS) entry which is preliminary data.</text>
</comment>
<dbReference type="GO" id="GO:1990537">
    <property type="term" value="C:mitotic spindle polar microtubule"/>
    <property type="evidence" value="ECO:0007669"/>
    <property type="project" value="TreeGrafter"/>
</dbReference>
<evidence type="ECO:0000256" key="3">
    <source>
        <dbReference type="ARBA" id="ARBA00004629"/>
    </source>
</evidence>
<dbReference type="Proteomes" id="UP000311382">
    <property type="component" value="Unassembled WGS sequence"/>
</dbReference>
<dbReference type="OrthoDB" id="5586015at2759"/>
<proteinExistence type="inferred from homology"/>
<dbReference type="PANTHER" id="PTHR28113:SF1">
    <property type="entry name" value="DASH COMPLEX SUBUNIT DAM1"/>
    <property type="match status" value="1"/>
</dbReference>
<evidence type="ECO:0000256" key="14">
    <source>
        <dbReference type="ARBA" id="ARBA00030453"/>
    </source>
</evidence>
<dbReference type="Pfam" id="PF08653">
    <property type="entry name" value="DASH_Dam1"/>
    <property type="match status" value="1"/>
</dbReference>
<evidence type="ECO:0000256" key="15">
    <source>
        <dbReference type="SAM" id="MobiDB-lite"/>
    </source>
</evidence>
<evidence type="ECO:0000256" key="8">
    <source>
        <dbReference type="ARBA" id="ARBA00022701"/>
    </source>
</evidence>
<evidence type="ECO:0000256" key="1">
    <source>
        <dbReference type="ARBA" id="ARBA00004123"/>
    </source>
</evidence>
<feature type="region of interest" description="Disordered" evidence="15">
    <location>
        <begin position="163"/>
        <end position="232"/>
    </location>
</feature>
<keyword evidence="12" id="KW-0539">Nucleus</keyword>
<dbReference type="STRING" id="5288.A0A5C5FJP8"/>
<evidence type="ECO:0000256" key="6">
    <source>
        <dbReference type="ARBA" id="ARBA00022454"/>
    </source>
</evidence>
<dbReference type="GO" id="GO:1990758">
    <property type="term" value="P:mitotic sister chromatid biorientation"/>
    <property type="evidence" value="ECO:0007669"/>
    <property type="project" value="TreeGrafter"/>
</dbReference>
<gene>
    <name evidence="16" type="ORF">DMC30DRAFT_150539</name>
</gene>
<dbReference type="GO" id="GO:0044732">
    <property type="term" value="C:mitotic spindle pole body"/>
    <property type="evidence" value="ECO:0007669"/>
    <property type="project" value="TreeGrafter"/>
</dbReference>
<organism evidence="16 17">
    <name type="scientific">Rhodotorula diobovata</name>
    <dbReference type="NCBI Taxonomy" id="5288"/>
    <lineage>
        <taxon>Eukaryota</taxon>
        <taxon>Fungi</taxon>
        <taxon>Dikarya</taxon>
        <taxon>Basidiomycota</taxon>
        <taxon>Pucciniomycotina</taxon>
        <taxon>Microbotryomycetes</taxon>
        <taxon>Sporidiobolales</taxon>
        <taxon>Sporidiobolaceae</taxon>
        <taxon>Rhodotorula</taxon>
    </lineage>
</organism>
<keyword evidence="7" id="KW-0963">Cytoplasm</keyword>
<protein>
    <recommendedName>
        <fullName evidence="5">DASH complex subunit DAM1</fullName>
    </recommendedName>
    <alternativeName>
        <fullName evidence="14">Outer kinetochore protein DAM1</fullName>
    </alternativeName>
</protein>
<comment type="similarity">
    <text evidence="4">Belongs to the DASH complex DAM1 family.</text>
</comment>
<evidence type="ECO:0000256" key="7">
    <source>
        <dbReference type="ARBA" id="ARBA00022490"/>
    </source>
</evidence>
<evidence type="ECO:0000256" key="11">
    <source>
        <dbReference type="ARBA" id="ARBA00023212"/>
    </source>
</evidence>
<keyword evidence="11" id="KW-0206">Cytoskeleton</keyword>
<keyword evidence="8" id="KW-0493">Microtubule</keyword>
<evidence type="ECO:0000313" key="17">
    <source>
        <dbReference type="Proteomes" id="UP000311382"/>
    </source>
</evidence>
<dbReference type="PANTHER" id="PTHR28113">
    <property type="entry name" value="DASH COMPLEX SUBUNIT DAM1"/>
    <property type="match status" value="1"/>
</dbReference>
<dbReference type="InterPro" id="IPR013962">
    <property type="entry name" value="DASH_Dam1"/>
</dbReference>
<evidence type="ECO:0000256" key="5">
    <source>
        <dbReference type="ARBA" id="ARBA00020497"/>
    </source>
</evidence>
<dbReference type="AlphaFoldDB" id="A0A5C5FJP8"/>
<keyword evidence="13" id="KW-0137">Centromere</keyword>
<evidence type="ECO:0000256" key="2">
    <source>
        <dbReference type="ARBA" id="ARBA00004186"/>
    </source>
</evidence>
<keyword evidence="6" id="KW-0158">Chromosome</keyword>
<evidence type="ECO:0000313" key="16">
    <source>
        <dbReference type="EMBL" id="TNY17017.1"/>
    </source>
</evidence>